<sequence>MLMSLELSSLSRMGQIGLDPKVLPSLYFSPGLWFLVDFETLRAPLQELPFLTNLTLDQVPLYSETPRQPIAIELGCLRFLRFIIEPQRDCDEDVACSTLSLVRAPILSHYEINLSKRPVTFKKYSNYFRINPPAYPELHTLTLYQASDIAHSVASAFHNITSLQVIGRIGSVLDILESSDNGVYWEHLQELVLECPRIDIRKLTWVIQKRKKSGYPVSKVELDGAVECNGARQFDDWLHTQLGGMANSMLTCREVLEIYTSSLDAM</sequence>
<dbReference type="KEGG" id="sla:SERLADRAFT_438506"/>
<dbReference type="EMBL" id="GL945434">
    <property type="protein sequence ID" value="EGO24906.1"/>
    <property type="molecule type" value="Genomic_DNA"/>
</dbReference>
<gene>
    <name evidence="1" type="ORF">SERLADRAFT_438506</name>
</gene>
<dbReference type="HOGENOM" id="CLU_1078338_0_0_1"/>
<dbReference type="AlphaFoldDB" id="F8NVX2"/>
<dbReference type="RefSeq" id="XP_007318925.1">
    <property type="nucleotide sequence ID" value="XM_007318863.1"/>
</dbReference>
<reference evidence="1" key="1">
    <citation type="submission" date="2011-04" db="EMBL/GenBank/DDBJ databases">
        <title>Evolution of plant cell wall degrading machinery underlies the functional diversity of forest fungi.</title>
        <authorList>
            <consortium name="US DOE Joint Genome Institute (JGI-PGF)"/>
            <person name="Eastwood D.C."/>
            <person name="Floudas D."/>
            <person name="Binder M."/>
            <person name="Majcherczyk A."/>
            <person name="Schneider P."/>
            <person name="Aerts A."/>
            <person name="Asiegbu F.O."/>
            <person name="Baker S.E."/>
            <person name="Barry K."/>
            <person name="Bendiksby M."/>
            <person name="Blumentritt M."/>
            <person name="Coutinho P.M."/>
            <person name="Cullen D."/>
            <person name="Cullen D."/>
            <person name="Gathman A."/>
            <person name="Goodell B."/>
            <person name="Henrissat B."/>
            <person name="Ihrmark K."/>
            <person name="Kauserud H."/>
            <person name="Kohler A."/>
            <person name="LaButti K."/>
            <person name="Lapidus A."/>
            <person name="Lavin J.L."/>
            <person name="Lee Y.-H."/>
            <person name="Lindquist E."/>
            <person name="Lilly W."/>
            <person name="Lucas S."/>
            <person name="Morin E."/>
            <person name="Murat C."/>
            <person name="Oguiza J.A."/>
            <person name="Park J."/>
            <person name="Pisabarro A.G."/>
            <person name="Riley R."/>
            <person name="Rosling A."/>
            <person name="Salamov A."/>
            <person name="Schmidt O."/>
            <person name="Schmutz J."/>
            <person name="Skrede I."/>
            <person name="Stenlid J."/>
            <person name="Wiebenga A."/>
            <person name="Xie X."/>
            <person name="Kues U."/>
            <person name="Hibbett D.S."/>
            <person name="Hoffmeister D."/>
            <person name="Hogberg N."/>
            <person name="Martin F."/>
            <person name="Grigoriev I.V."/>
            <person name="Watkinson S.C."/>
        </authorList>
    </citation>
    <scope>NUCLEOTIDE SEQUENCE</scope>
    <source>
        <strain evidence="1">S7.9</strain>
    </source>
</reference>
<dbReference type="Proteomes" id="UP000008064">
    <property type="component" value="Unassembled WGS sequence"/>
</dbReference>
<dbReference type="GeneID" id="18815032"/>
<organism>
    <name type="scientific">Serpula lacrymans var. lacrymans (strain S7.9)</name>
    <name type="common">Dry rot fungus</name>
    <dbReference type="NCBI Taxonomy" id="578457"/>
    <lineage>
        <taxon>Eukaryota</taxon>
        <taxon>Fungi</taxon>
        <taxon>Dikarya</taxon>
        <taxon>Basidiomycota</taxon>
        <taxon>Agaricomycotina</taxon>
        <taxon>Agaricomycetes</taxon>
        <taxon>Agaricomycetidae</taxon>
        <taxon>Boletales</taxon>
        <taxon>Coniophorineae</taxon>
        <taxon>Serpulaceae</taxon>
        <taxon>Serpula</taxon>
    </lineage>
</organism>
<proteinExistence type="predicted"/>
<evidence type="ECO:0000313" key="1">
    <source>
        <dbReference type="EMBL" id="EGO24906.1"/>
    </source>
</evidence>
<name>F8NVX2_SERL9</name>
<protein>
    <submittedName>
        <fullName evidence="1">Uncharacterized protein</fullName>
    </submittedName>
</protein>
<accession>F8NVX2</accession>